<keyword evidence="4 5" id="KW-0472">Membrane</keyword>
<evidence type="ECO:0000313" key="6">
    <source>
        <dbReference type="EMBL" id="TLG72884.1"/>
    </source>
</evidence>
<feature type="transmembrane region" description="Helical" evidence="5">
    <location>
        <begin position="70"/>
        <end position="93"/>
    </location>
</feature>
<feature type="transmembrane region" description="Helical" evidence="5">
    <location>
        <begin position="6"/>
        <end position="23"/>
    </location>
</feature>
<dbReference type="InterPro" id="IPR052527">
    <property type="entry name" value="Metal_cation-efflux_comp"/>
</dbReference>
<dbReference type="Proteomes" id="UP000306912">
    <property type="component" value="Unassembled WGS sequence"/>
</dbReference>
<evidence type="ECO:0000256" key="1">
    <source>
        <dbReference type="ARBA" id="ARBA00004127"/>
    </source>
</evidence>
<dbReference type="AlphaFoldDB" id="A0A5R8QAD2"/>
<evidence type="ECO:0000256" key="4">
    <source>
        <dbReference type="ARBA" id="ARBA00023136"/>
    </source>
</evidence>
<dbReference type="RefSeq" id="WP_138191110.1">
    <property type="nucleotide sequence ID" value="NZ_VBWP01000006.1"/>
</dbReference>
<sequence length="174" mass="20395">MTINGFVLLIPLLLIRFVLPRFFDKAALLRAALYPPFPKDKQYFLYLYQIATVLLVIVPLFLSVDFSSSFVYVGGFVYFLGIVILVISTINFSHPDEQRLNTNGLYRFSRNPMYVGYFLYFMGCVLLTGSIVLLVALFVFQLSCHWLILAEEQWCIAQFGEQYRQYMKKVRRYF</sequence>
<keyword evidence="7" id="KW-1185">Reference proteome</keyword>
<keyword evidence="2 5" id="KW-0812">Transmembrane</keyword>
<reference evidence="6 7" key="1">
    <citation type="submission" date="2019-05" db="EMBL/GenBank/DDBJ databases">
        <title>Culicoidintestinum kansasii gen. nov., sp. nov. from the gastrointestinal tract of the biting midge, Culicoides sonorensis.</title>
        <authorList>
            <person name="Neupane S."/>
            <person name="Ghosh A."/>
            <person name="Gunther S."/>
            <person name="Martin K."/>
            <person name="Zurek L."/>
        </authorList>
    </citation>
    <scope>NUCLEOTIDE SEQUENCE [LARGE SCALE GENOMIC DNA]</scope>
    <source>
        <strain evidence="6 7">CS-1</strain>
    </source>
</reference>
<evidence type="ECO:0000313" key="7">
    <source>
        <dbReference type="Proteomes" id="UP000306912"/>
    </source>
</evidence>
<gene>
    <name evidence="6" type="ORF">FEZ08_07495</name>
</gene>
<organism evidence="6 7">
    <name type="scientific">Culicoidibacter larvae</name>
    <dbReference type="NCBI Taxonomy" id="2579976"/>
    <lineage>
        <taxon>Bacteria</taxon>
        <taxon>Bacillati</taxon>
        <taxon>Bacillota</taxon>
        <taxon>Culicoidibacteria</taxon>
        <taxon>Culicoidibacterales</taxon>
        <taxon>Culicoidibacteraceae</taxon>
        <taxon>Culicoidibacter</taxon>
    </lineage>
</organism>
<evidence type="ECO:0000256" key="3">
    <source>
        <dbReference type="ARBA" id="ARBA00022989"/>
    </source>
</evidence>
<dbReference type="Pfam" id="PF04191">
    <property type="entry name" value="PEMT"/>
    <property type="match status" value="1"/>
</dbReference>
<dbReference type="GO" id="GO:0008168">
    <property type="term" value="F:methyltransferase activity"/>
    <property type="evidence" value="ECO:0007669"/>
    <property type="project" value="UniProtKB-KW"/>
</dbReference>
<dbReference type="InterPro" id="IPR007318">
    <property type="entry name" value="Phopholipid_MeTrfase"/>
</dbReference>
<keyword evidence="3 5" id="KW-1133">Transmembrane helix</keyword>
<feature type="transmembrane region" description="Helical" evidence="5">
    <location>
        <begin position="43"/>
        <end position="64"/>
    </location>
</feature>
<comment type="caution">
    <text evidence="6">The sequence shown here is derived from an EMBL/GenBank/DDBJ whole genome shotgun (WGS) entry which is preliminary data.</text>
</comment>
<proteinExistence type="predicted"/>
<dbReference type="EMBL" id="VBWP01000006">
    <property type="protein sequence ID" value="TLG72884.1"/>
    <property type="molecule type" value="Genomic_DNA"/>
</dbReference>
<keyword evidence="6" id="KW-0489">Methyltransferase</keyword>
<dbReference type="GO" id="GO:0012505">
    <property type="term" value="C:endomembrane system"/>
    <property type="evidence" value="ECO:0007669"/>
    <property type="project" value="UniProtKB-SubCell"/>
</dbReference>
<dbReference type="Gene3D" id="1.20.120.1630">
    <property type="match status" value="1"/>
</dbReference>
<protein>
    <submittedName>
        <fullName evidence="6">Isoprenylcysteine carboxylmethyltransferase family protein</fullName>
    </submittedName>
</protein>
<evidence type="ECO:0000256" key="2">
    <source>
        <dbReference type="ARBA" id="ARBA00022692"/>
    </source>
</evidence>
<keyword evidence="6" id="KW-0808">Transferase</keyword>
<accession>A0A5R8QAD2</accession>
<dbReference type="PANTHER" id="PTHR43847:SF1">
    <property type="entry name" value="BLL3993 PROTEIN"/>
    <property type="match status" value="1"/>
</dbReference>
<dbReference type="PANTHER" id="PTHR43847">
    <property type="entry name" value="BLL3993 PROTEIN"/>
    <property type="match status" value="1"/>
</dbReference>
<dbReference type="InParanoid" id="A0A5R8QAD2"/>
<comment type="subcellular location">
    <subcellularLocation>
        <location evidence="1">Endomembrane system</location>
        <topology evidence="1">Multi-pass membrane protein</topology>
    </subcellularLocation>
</comment>
<name>A0A5R8QAD2_9FIRM</name>
<dbReference type="GO" id="GO:0032259">
    <property type="term" value="P:methylation"/>
    <property type="evidence" value="ECO:0007669"/>
    <property type="project" value="UniProtKB-KW"/>
</dbReference>
<evidence type="ECO:0000256" key="5">
    <source>
        <dbReference type="SAM" id="Phobius"/>
    </source>
</evidence>
<dbReference type="OrthoDB" id="272002at2"/>
<feature type="transmembrane region" description="Helical" evidence="5">
    <location>
        <begin position="114"/>
        <end position="140"/>
    </location>
</feature>